<dbReference type="EMBL" id="CP069025">
    <property type="protein sequence ID" value="QRC93353.1"/>
    <property type="molecule type" value="Genomic_DNA"/>
</dbReference>
<evidence type="ECO:0000313" key="2">
    <source>
        <dbReference type="Proteomes" id="UP000663193"/>
    </source>
</evidence>
<gene>
    <name evidence="1" type="ORF">JI435_035870</name>
</gene>
<dbReference type="VEuPathDB" id="FungiDB:JI435_035870"/>
<name>A0A7U2EUJ2_PHANO</name>
<sequence>MRRLGGSGVSCGYSVTSCAIYLFDCVIVERGAFECKRARLCHLLCRSFAPNSSFLPSSLGPFNPRSDFTSKMLSHYGERSMVPLRSLSPFGRPMGCHNELSLRPYDDLEFRSYRWNVEPYDPPLWVSGSYSSCPGCSLCSSILAIPELPLFLSNLSYHDPYHHAHISQLYDTIHGQYMLGYDHCDMSRDMEKLSKMVLRAHRRNSYCGRGLGDIANQLKYLGRDLWRGNQRRRRHGRFGIGAYPKRGLGYYDDDLYFGGRRNRGFGGW</sequence>
<evidence type="ECO:0000313" key="1">
    <source>
        <dbReference type="EMBL" id="QRC93353.1"/>
    </source>
</evidence>
<dbReference type="Proteomes" id="UP000663193">
    <property type="component" value="Chromosome 3"/>
</dbReference>
<dbReference type="OrthoDB" id="3762945at2759"/>
<organism evidence="1 2">
    <name type="scientific">Phaeosphaeria nodorum (strain SN15 / ATCC MYA-4574 / FGSC 10173)</name>
    <name type="common">Glume blotch fungus</name>
    <name type="synonym">Parastagonospora nodorum</name>
    <dbReference type="NCBI Taxonomy" id="321614"/>
    <lineage>
        <taxon>Eukaryota</taxon>
        <taxon>Fungi</taxon>
        <taxon>Dikarya</taxon>
        <taxon>Ascomycota</taxon>
        <taxon>Pezizomycotina</taxon>
        <taxon>Dothideomycetes</taxon>
        <taxon>Pleosporomycetidae</taxon>
        <taxon>Pleosporales</taxon>
        <taxon>Pleosporineae</taxon>
        <taxon>Phaeosphaeriaceae</taxon>
        <taxon>Parastagonospora</taxon>
    </lineage>
</organism>
<proteinExistence type="predicted"/>
<reference evidence="2" key="1">
    <citation type="journal article" date="2021" name="BMC Genomics">
        <title>Chromosome-level genome assembly and manually-curated proteome of model necrotroph Parastagonospora nodorum Sn15 reveals a genome-wide trove of candidate effector homologs, and redundancy of virulence-related functions within an accessory chromosome.</title>
        <authorList>
            <person name="Bertazzoni S."/>
            <person name="Jones D.A.B."/>
            <person name="Phan H.T."/>
            <person name="Tan K.-C."/>
            <person name="Hane J.K."/>
        </authorList>
    </citation>
    <scope>NUCLEOTIDE SEQUENCE [LARGE SCALE GENOMIC DNA]</scope>
    <source>
        <strain evidence="2">SN15 / ATCC MYA-4574 / FGSC 10173)</strain>
    </source>
</reference>
<dbReference type="PROSITE" id="PS51257">
    <property type="entry name" value="PROKAR_LIPOPROTEIN"/>
    <property type="match status" value="1"/>
</dbReference>
<dbReference type="AlphaFoldDB" id="A0A7U2EUJ2"/>
<accession>A0A7U2EUJ2</accession>
<protein>
    <submittedName>
        <fullName evidence="1">Uncharacterized protein</fullName>
    </submittedName>
</protein>
<keyword evidence="2" id="KW-1185">Reference proteome</keyword>